<dbReference type="Pfam" id="PF01527">
    <property type="entry name" value="HTH_Tnp_1"/>
    <property type="match status" value="1"/>
</dbReference>
<dbReference type="InterPro" id="IPR009057">
    <property type="entry name" value="Homeodomain-like_sf"/>
</dbReference>
<feature type="domain" description="Integrase catalytic" evidence="2">
    <location>
        <begin position="217"/>
        <end position="379"/>
    </location>
</feature>
<dbReference type="RefSeq" id="WP_103392408.1">
    <property type="nucleotide sequence ID" value="NZ_CP173614.1"/>
</dbReference>
<dbReference type="Pfam" id="PF00665">
    <property type="entry name" value="rve"/>
    <property type="match status" value="1"/>
</dbReference>
<reference evidence="3 4" key="2">
    <citation type="journal article" date="2023" name="Plant Pathol.">
        <title>Dismantling and reorganizing Pseudomonas marginalis sensu#lato.</title>
        <authorList>
            <person name="Sawada H."/>
            <person name="Fujikawa T."/>
            <person name="Satou M."/>
        </authorList>
    </citation>
    <scope>NUCLEOTIDE SEQUENCE [LARGE SCALE GENOMIC DNA]</scope>
    <source>
        <strain evidence="3 4">MAFF 311096</strain>
    </source>
</reference>
<sequence length="379" mass="43551">MSKRHFSPEFRLEAAQLVLDANYSTAQACAAMGVGPTALRRWVEQLRQERGGSTPETAKAITSEQQQIQALHAKIRKLEMEKEIPKKGYRSLDVRFPRSIALIEKLIDHFPVASLCSVFGVNRSRYYDYLKRRDLVDPARDQLKELAIQLHAQSRGSMGARGLSKALKAQSQPVGRFLARRLMSEAGLFSHQRRPRPYRHSVVQSRFAENLLKRQFKVAEPNQVWCGDVTYIWAGTHWVYLAVVLDLYALRIVGWAISTSPDSALTCKALALAYEARGRPQQVMFHSDQGCQYSSEMFRTKLESLGMKQSMSRRGNCWDAPVERFFGSLKSEWIPKKGYQKEEDARVDVLRYVIHHYNQVRLHSYNEYRTPVDQERLAA</sequence>
<gene>
    <name evidence="3" type="ORF">LRQ20_02615</name>
</gene>
<dbReference type="InterPro" id="IPR050900">
    <property type="entry name" value="Transposase_IS3/IS150/IS904"/>
</dbReference>
<dbReference type="SUPFAM" id="SSF53098">
    <property type="entry name" value="Ribonuclease H-like"/>
    <property type="match status" value="1"/>
</dbReference>
<evidence type="ECO:0000256" key="1">
    <source>
        <dbReference type="ARBA" id="ARBA00009964"/>
    </source>
</evidence>
<dbReference type="InterPro" id="IPR025948">
    <property type="entry name" value="HTH-like_dom"/>
</dbReference>
<protein>
    <submittedName>
        <fullName evidence="3">IS3 family transposase</fullName>
    </submittedName>
</protein>
<dbReference type="Pfam" id="PF13333">
    <property type="entry name" value="rve_2"/>
    <property type="match status" value="1"/>
</dbReference>
<dbReference type="InterPro" id="IPR036397">
    <property type="entry name" value="RNaseH_sf"/>
</dbReference>
<dbReference type="InterPro" id="IPR048020">
    <property type="entry name" value="Transpos_IS3"/>
</dbReference>
<dbReference type="PANTHER" id="PTHR46889:SF4">
    <property type="entry name" value="TRANSPOSASE INSO FOR INSERTION SEQUENCE ELEMENT IS911B-RELATED"/>
    <property type="match status" value="1"/>
</dbReference>
<accession>A0ABS8QNK8</accession>
<dbReference type="Gene3D" id="3.30.420.10">
    <property type="entry name" value="Ribonuclease H-like superfamily/Ribonuclease H"/>
    <property type="match status" value="1"/>
</dbReference>
<dbReference type="InterPro" id="IPR012337">
    <property type="entry name" value="RNaseH-like_sf"/>
</dbReference>
<dbReference type="Pfam" id="PF13276">
    <property type="entry name" value="HTH_21"/>
    <property type="match status" value="1"/>
</dbReference>
<dbReference type="SUPFAM" id="SSF46689">
    <property type="entry name" value="Homeodomain-like"/>
    <property type="match status" value="1"/>
</dbReference>
<organism evidence="3 4">
    <name type="scientific">Pseudomonas petroselini</name>
    <dbReference type="NCBI Taxonomy" id="2899822"/>
    <lineage>
        <taxon>Bacteria</taxon>
        <taxon>Pseudomonadati</taxon>
        <taxon>Pseudomonadota</taxon>
        <taxon>Gammaproteobacteria</taxon>
        <taxon>Pseudomonadales</taxon>
        <taxon>Pseudomonadaceae</taxon>
        <taxon>Pseudomonas</taxon>
    </lineage>
</organism>
<dbReference type="PANTHER" id="PTHR46889">
    <property type="entry name" value="TRANSPOSASE INSF FOR INSERTION SEQUENCE IS3B-RELATED"/>
    <property type="match status" value="1"/>
</dbReference>
<proteinExistence type="inferred from homology"/>
<dbReference type="EMBL" id="JAJOZI010000009">
    <property type="protein sequence ID" value="MCD7037244.1"/>
    <property type="molecule type" value="Genomic_DNA"/>
</dbReference>
<dbReference type="PROSITE" id="PS50994">
    <property type="entry name" value="INTEGRASE"/>
    <property type="match status" value="1"/>
</dbReference>
<dbReference type="InterPro" id="IPR002514">
    <property type="entry name" value="Transposase_8"/>
</dbReference>
<dbReference type="Proteomes" id="UP001154922">
    <property type="component" value="Unassembled WGS sequence"/>
</dbReference>
<evidence type="ECO:0000259" key="2">
    <source>
        <dbReference type="PROSITE" id="PS50994"/>
    </source>
</evidence>
<comment type="caution">
    <text evidence="3">The sequence shown here is derived from an EMBL/GenBank/DDBJ whole genome shotgun (WGS) entry which is preliminary data.</text>
</comment>
<reference evidence="3 4" key="1">
    <citation type="journal article" date="2022" name="Int. J. Syst. Evol. Microbiol.">
        <title>Pseudomonas petroselini sp. nov., a pathogen causing bacterial rot of parsley in Japan.</title>
        <authorList>
            <person name="Sawada H."/>
            <person name="Fujikawa T."/>
            <person name="Osada S."/>
            <person name="Satou M."/>
        </authorList>
    </citation>
    <scope>NUCLEOTIDE SEQUENCE [LARGE SCALE GENOMIC DNA]</scope>
    <source>
        <strain evidence="3 4">MAFF 311096</strain>
    </source>
</reference>
<dbReference type="InterPro" id="IPR001584">
    <property type="entry name" value="Integrase_cat-core"/>
</dbReference>
<dbReference type="NCBIfam" id="NF033516">
    <property type="entry name" value="transpos_IS3"/>
    <property type="match status" value="1"/>
</dbReference>
<comment type="similarity">
    <text evidence="1">Belongs to the transposase 8 family.</text>
</comment>
<keyword evidence="4" id="KW-1185">Reference proteome</keyword>
<evidence type="ECO:0000313" key="3">
    <source>
        <dbReference type="EMBL" id="MCD7037244.1"/>
    </source>
</evidence>
<name>A0ABS8QNK8_9PSED</name>
<evidence type="ECO:0000313" key="4">
    <source>
        <dbReference type="Proteomes" id="UP001154922"/>
    </source>
</evidence>
<dbReference type="Gene3D" id="1.10.10.60">
    <property type="entry name" value="Homeodomain-like"/>
    <property type="match status" value="1"/>
</dbReference>